<evidence type="ECO:0000313" key="4">
    <source>
        <dbReference type="Proteomes" id="UP000887320"/>
    </source>
</evidence>
<organism evidence="3 4">
    <name type="scientific">Acinetobacter guillouiae</name>
    <name type="common">Acinetobacter genomosp. 11</name>
    <dbReference type="NCBI Taxonomy" id="106649"/>
    <lineage>
        <taxon>Bacteria</taxon>
        <taxon>Pseudomonadati</taxon>
        <taxon>Pseudomonadota</taxon>
        <taxon>Gammaproteobacteria</taxon>
        <taxon>Moraxellales</taxon>
        <taxon>Moraxellaceae</taxon>
        <taxon>Acinetobacter</taxon>
    </lineage>
</organism>
<dbReference type="RefSeq" id="WP_234624370.1">
    <property type="nucleotide sequence ID" value="NZ_JAHWXT010000014.1"/>
</dbReference>
<dbReference type="Pfam" id="PF19657">
    <property type="entry name" value="DUF6160"/>
    <property type="match status" value="1"/>
</dbReference>
<evidence type="ECO:0000313" key="3">
    <source>
        <dbReference type="EMBL" id="MCF0267107.1"/>
    </source>
</evidence>
<dbReference type="Proteomes" id="UP000887320">
    <property type="component" value="Unassembled WGS sequence"/>
</dbReference>
<feature type="domain" description="DUF6160" evidence="2">
    <location>
        <begin position="16"/>
        <end position="102"/>
    </location>
</feature>
<protein>
    <submittedName>
        <fullName evidence="3">Heme utilization protein</fullName>
    </submittedName>
</protein>
<dbReference type="AlphaFoldDB" id="A0A8X8GIX2"/>
<dbReference type="InterPro" id="IPR046158">
    <property type="entry name" value="DUF6160"/>
</dbReference>
<sequence length="829" mass="86358">MNIKKQQHGKRFILNTLALSLLAIHAPVYALQALDDSDLRNVNGQDGVHIEASLKEANIKTLYWTDQAGRAEADATSQALVATADTVKIQQSNTSTDPLKADIKLNMGTVAGKTGVNLDLSLSPMLMTVDSFRVCDSDPSGARCSAKLGNLAVQTASNTSIGLKTSNGLLSKTDQVELTLGLQNANIYLGQSSATNQLNQLILKNFNFNFKGKGFAFIDAAEGFKLQTNSGTNIAGANQAPDTNYGYVDLTRVVDPASLKAGFINTGSYGNGTSTTNAGLNLEIMVNNKGINPTSLYDVDSYNTPTGAKGLIRVGASGRMVNGSLQFRGVQNASSLIGSAVNSSGADTGKDIVGGSGIAFRMKTDFTKEGDTMLAGGGDATTLEIGGAGLNSYGFEFGNLTGLQKGTRASFDTGNVFLNLTDSKQVTIPVNTTFQNSSFGNGQALTNLSDYKQDIYTTLSAGNRPYAVVASIRGGEFQAISRRGRFTTAAGVAAGNLFTESGLNNQWGLALPFYNLNANLAMYGTTVDADKAYYYSADGAKSSVSNTAGMQTSRLGFSLGLSTEGVDKNGTTKLGNKTTSILVIDGGQVKNDAGVPIAGTSKDYYLGLRNIDMLLKGNGSIGVENGSLNLSLKNMLVVMAAEVAAGYLPGTTYASCAGGIATASVACGNKGASDSNNFAKSDDVLFGLKLRFGGDMDLSLIPNSEIKADGTGNRLTVVGDLKLAATNNTIQISDPVNGSILGLDNLTGDIRFNNAIVLSKNSTSGTGQVGFNASLQFNPTQSVGGVFRARDLNFYPPSINGALVSGARLGEIALTGGRLTSEFNIVPRN</sequence>
<reference evidence="3" key="1">
    <citation type="submission" date="2021-07" db="EMBL/GenBank/DDBJ databases">
        <authorList>
            <person name="Fernandez M."/>
            <person name="Pereira P."/>
            <person name="Torres Tejerizo G.A."/>
            <person name="Gonzalez P."/>
            <person name="Agostini E."/>
        </authorList>
    </citation>
    <scope>NUCLEOTIDE SEQUENCE</scope>
    <source>
        <strain evidence="3">SFC 500-1A</strain>
    </source>
</reference>
<dbReference type="EMBL" id="JAHWXT010000014">
    <property type="protein sequence ID" value="MCF0267107.1"/>
    <property type="molecule type" value="Genomic_DNA"/>
</dbReference>
<evidence type="ECO:0000256" key="1">
    <source>
        <dbReference type="SAM" id="SignalP"/>
    </source>
</evidence>
<feature type="signal peptide" evidence="1">
    <location>
        <begin position="1"/>
        <end position="30"/>
    </location>
</feature>
<evidence type="ECO:0000259" key="2">
    <source>
        <dbReference type="Pfam" id="PF19657"/>
    </source>
</evidence>
<accession>A0A8X8GIX2</accession>
<keyword evidence="1" id="KW-0732">Signal</keyword>
<name>A0A8X8GIX2_ACIGI</name>
<comment type="caution">
    <text evidence="3">The sequence shown here is derived from an EMBL/GenBank/DDBJ whole genome shotgun (WGS) entry which is preliminary data.</text>
</comment>
<proteinExistence type="predicted"/>
<feature type="chain" id="PRO_5036481198" evidence="1">
    <location>
        <begin position="31"/>
        <end position="829"/>
    </location>
</feature>
<gene>
    <name evidence="3" type="ORF">KW868_21915</name>
</gene>